<dbReference type="AlphaFoldDB" id="A0A931MDW8"/>
<proteinExistence type="predicted"/>
<dbReference type="RefSeq" id="WP_196992908.1">
    <property type="nucleotide sequence ID" value="NZ_JADWYR010000006.1"/>
</dbReference>
<dbReference type="PROSITE" id="PS51257">
    <property type="entry name" value="PROKAR_LIPOPROTEIN"/>
    <property type="match status" value="1"/>
</dbReference>
<dbReference type="EMBL" id="JADWYR010000006">
    <property type="protein sequence ID" value="MBG9378802.1"/>
    <property type="molecule type" value="Genomic_DNA"/>
</dbReference>
<evidence type="ECO:0000313" key="1">
    <source>
        <dbReference type="EMBL" id="MBG9378802.1"/>
    </source>
</evidence>
<keyword evidence="2" id="KW-1185">Reference proteome</keyword>
<accession>A0A931MDW8</accession>
<organism evidence="1 2">
    <name type="scientific">Panacibacter microcysteis</name>
    <dbReference type="NCBI Taxonomy" id="2793269"/>
    <lineage>
        <taxon>Bacteria</taxon>
        <taxon>Pseudomonadati</taxon>
        <taxon>Bacteroidota</taxon>
        <taxon>Chitinophagia</taxon>
        <taxon>Chitinophagales</taxon>
        <taxon>Chitinophagaceae</taxon>
        <taxon>Panacibacter</taxon>
    </lineage>
</organism>
<evidence type="ECO:0008006" key="3">
    <source>
        <dbReference type="Google" id="ProtNLM"/>
    </source>
</evidence>
<comment type="caution">
    <text evidence="1">The sequence shown here is derived from an EMBL/GenBank/DDBJ whole genome shotgun (WGS) entry which is preliminary data.</text>
</comment>
<protein>
    <recommendedName>
        <fullName evidence="3">Lipoprotein</fullName>
    </recommendedName>
</protein>
<dbReference type="Proteomes" id="UP000628448">
    <property type="component" value="Unassembled WGS sequence"/>
</dbReference>
<gene>
    <name evidence="1" type="ORF">I5907_21395</name>
</gene>
<name>A0A931MDW8_9BACT</name>
<evidence type="ECO:0000313" key="2">
    <source>
        <dbReference type="Proteomes" id="UP000628448"/>
    </source>
</evidence>
<sequence>MTRLFTICTLFLFSCNTSDKTLDKKLDGFKFPVLIHQTKFDSLEQWKTDGINEIFPNFVGQYKFTDTVNFDTERQHRNIDEQQYRWEHNVYDFDTLSSDGLQIYTDYGKTIISKLYYGATKGSTFFPVYVVNETTEPKIFVAKDSYVFAIQEAVDTSNYNSWYAIEARGFDFCGNGYFRRKLMPKEFIVFLMPKYSGTDTTYFRTRIKNGESVIISKPYKGTFSSKQFTVTKDNHWGKDLKDMDYKWMFYGARNKE</sequence>
<reference evidence="1" key="1">
    <citation type="submission" date="2020-11" db="EMBL/GenBank/DDBJ databases">
        <title>Bacterial whole genome sequence for Panacibacter sp. DH6.</title>
        <authorList>
            <person name="Le V."/>
            <person name="Ko S."/>
            <person name="Ahn C.-Y."/>
            <person name="Oh H.-M."/>
        </authorList>
    </citation>
    <scope>NUCLEOTIDE SEQUENCE</scope>
    <source>
        <strain evidence="1">DH6</strain>
    </source>
</reference>